<evidence type="ECO:0000313" key="8">
    <source>
        <dbReference type="Proteomes" id="UP000002257"/>
    </source>
</evidence>
<organism evidence="7 8">
    <name type="scientific">Methylocella silvestris (strain DSM 15510 / CIP 108128 / LMG 27833 / NCIMB 13906 / BL2)</name>
    <dbReference type="NCBI Taxonomy" id="395965"/>
    <lineage>
        <taxon>Bacteria</taxon>
        <taxon>Pseudomonadati</taxon>
        <taxon>Pseudomonadota</taxon>
        <taxon>Alphaproteobacteria</taxon>
        <taxon>Hyphomicrobiales</taxon>
        <taxon>Beijerinckiaceae</taxon>
        <taxon>Methylocella</taxon>
    </lineage>
</organism>
<evidence type="ECO:0000256" key="5">
    <source>
        <dbReference type="SAM" id="MobiDB-lite"/>
    </source>
</evidence>
<evidence type="ECO:0000256" key="3">
    <source>
        <dbReference type="ARBA" id="ARBA00022801"/>
    </source>
</evidence>
<dbReference type="PANTHER" id="PTHR33209:SF1">
    <property type="entry name" value="PEPTIDASE S49 DOMAIN-CONTAINING PROTEIN"/>
    <property type="match status" value="1"/>
</dbReference>
<dbReference type="GO" id="GO:0008236">
    <property type="term" value="F:serine-type peptidase activity"/>
    <property type="evidence" value="ECO:0007669"/>
    <property type="project" value="UniProtKB-KW"/>
</dbReference>
<dbReference type="EMBL" id="CP001280">
    <property type="protein sequence ID" value="ACK50496.1"/>
    <property type="molecule type" value="Genomic_DNA"/>
</dbReference>
<dbReference type="OrthoDB" id="266140at2"/>
<reference evidence="7 8" key="1">
    <citation type="journal article" date="2010" name="J. Bacteriol.">
        <title>Complete genome sequence of the aerobic facultative methanotroph Methylocella silvestris BL2.</title>
        <authorList>
            <person name="Chen Y."/>
            <person name="Crombie A."/>
            <person name="Rahman M.T."/>
            <person name="Dedysh S.N."/>
            <person name="Liesack W."/>
            <person name="Stott M.B."/>
            <person name="Alam M."/>
            <person name="Theisen A.R."/>
            <person name="Murrell J.C."/>
            <person name="Dunfield P.F."/>
        </authorList>
    </citation>
    <scope>NUCLEOTIDE SEQUENCE [LARGE SCALE GENOMIC DNA]</scope>
    <source>
        <strain evidence="8">DSM 15510 / CIP 108128 / LMG 27833 / NCIMB 13906 / BL2</strain>
    </source>
</reference>
<dbReference type="InterPro" id="IPR002142">
    <property type="entry name" value="Peptidase_S49"/>
</dbReference>
<protein>
    <submittedName>
        <fullName evidence="7">Peptidase S49</fullName>
    </submittedName>
</protein>
<feature type="region of interest" description="Disordered" evidence="5">
    <location>
        <begin position="407"/>
        <end position="445"/>
    </location>
</feature>
<keyword evidence="2" id="KW-0645">Protease</keyword>
<evidence type="ECO:0000313" key="7">
    <source>
        <dbReference type="EMBL" id="ACK50496.1"/>
    </source>
</evidence>
<dbReference type="Gene3D" id="3.90.226.10">
    <property type="entry name" value="2-enoyl-CoA Hydratase, Chain A, domain 1"/>
    <property type="match status" value="1"/>
</dbReference>
<dbReference type="KEGG" id="msl:Msil_1546"/>
<keyword evidence="3" id="KW-0378">Hydrolase</keyword>
<evidence type="ECO:0000256" key="2">
    <source>
        <dbReference type="ARBA" id="ARBA00022670"/>
    </source>
</evidence>
<dbReference type="AlphaFoldDB" id="B8EI14"/>
<feature type="domain" description="Peptidase S49" evidence="6">
    <location>
        <begin position="137"/>
        <end position="278"/>
    </location>
</feature>
<dbReference type="HOGENOM" id="CLU_046540_4_0_5"/>
<dbReference type="SUPFAM" id="SSF52096">
    <property type="entry name" value="ClpP/crotonase"/>
    <property type="match status" value="1"/>
</dbReference>
<dbReference type="RefSeq" id="WP_012590566.1">
    <property type="nucleotide sequence ID" value="NC_011666.1"/>
</dbReference>
<name>B8EI14_METSB</name>
<dbReference type="Pfam" id="PF01343">
    <property type="entry name" value="Peptidase_S49"/>
    <property type="match status" value="1"/>
</dbReference>
<dbReference type="CDD" id="cd07022">
    <property type="entry name" value="S49_Sppa_36K_type"/>
    <property type="match status" value="1"/>
</dbReference>
<evidence type="ECO:0000259" key="6">
    <source>
        <dbReference type="Pfam" id="PF01343"/>
    </source>
</evidence>
<accession>B8EI14</accession>
<dbReference type="STRING" id="395965.Msil_1546"/>
<keyword evidence="8" id="KW-1185">Reference proteome</keyword>
<evidence type="ECO:0000256" key="4">
    <source>
        <dbReference type="ARBA" id="ARBA00022825"/>
    </source>
</evidence>
<dbReference type="Proteomes" id="UP000002257">
    <property type="component" value="Chromosome"/>
</dbReference>
<dbReference type="eggNOG" id="COG0616">
    <property type="taxonomic scope" value="Bacteria"/>
</dbReference>
<dbReference type="Gene3D" id="6.20.330.10">
    <property type="match status" value="1"/>
</dbReference>
<feature type="compositionally biased region" description="Polar residues" evidence="5">
    <location>
        <begin position="427"/>
        <end position="445"/>
    </location>
</feature>
<gene>
    <name evidence="7" type="ordered locus">Msil_1546</name>
</gene>
<evidence type="ECO:0000256" key="1">
    <source>
        <dbReference type="ARBA" id="ARBA00008683"/>
    </source>
</evidence>
<comment type="similarity">
    <text evidence="1">Belongs to the peptidase S49 family.</text>
</comment>
<dbReference type="GO" id="GO:0006508">
    <property type="term" value="P:proteolysis"/>
    <property type="evidence" value="ECO:0007669"/>
    <property type="project" value="UniProtKB-KW"/>
</dbReference>
<keyword evidence="4" id="KW-0720">Serine protease</keyword>
<sequence length="445" mass="44783">MTLPLRLAAQVFNTPLLLTPHAAGLLASNLAARFAGEPASAPEAAGLPGRPRRAAAAGSSGYQLQDGLARIPILGELVNRAASLAAAAGFTSYESIGAQLRAAVADPGVRAILLEIDSPGGEASGAMEAGALVREAANAKPVVAFVNGLAGSAAYAIASGASNIVVTPSSSLGSIGVVLLHLDRSEAIARAGLKPTLISAGAHKTDGTSLHALAPDARARIQASIDELYDLFVKTVASHRGLTEAVVRATEAGLFMGARAVSVGLADETGDFKTAMALTTSTRRAAPRAIAAPARAPAPKTAAADRALAATGLSPAADALRAVRLAERARLQAIITGPEAQGCPDFARHLACETDLDVKTALALIAVAPKAVPGSGSARGRIVGQRSIAEERDRQVAAAKAASWAPIVDEPNGAAGRSSPGFVAPPTANSSPKTGANSPRPNFVR</sequence>
<dbReference type="InterPro" id="IPR033855">
    <property type="entry name" value="Protein_C"/>
</dbReference>
<dbReference type="InterPro" id="IPR029045">
    <property type="entry name" value="ClpP/crotonase-like_dom_sf"/>
</dbReference>
<dbReference type="PANTHER" id="PTHR33209">
    <property type="entry name" value="PROTEASE 4"/>
    <property type="match status" value="1"/>
</dbReference>
<proteinExistence type="inferred from homology"/>